<sequence length="130" mass="14939">MLHQTVIFECSFTPEPFSLHPMDFPRAVLVLWCLLAVIYIVAPREPVVFIPLKHVVPQLLKTVLAIIFFILTLRHVGFVLSGILMLLMIFYALDYRSFRKGIPIAAFSIVLIWAIFVHLLQIPLPHFALM</sequence>
<keyword evidence="1" id="KW-0472">Membrane</keyword>
<dbReference type="InterPro" id="IPR009936">
    <property type="entry name" value="DUF1468"/>
</dbReference>
<dbReference type="KEGG" id="dpg:DESPIGER_0678"/>
<dbReference type="AlphaFoldDB" id="A0A1K1LCY8"/>
<feature type="transmembrane region" description="Helical" evidence="1">
    <location>
        <begin position="62"/>
        <end position="92"/>
    </location>
</feature>
<protein>
    <recommendedName>
        <fullName evidence="2">DUF1468 domain-containing protein</fullName>
    </recommendedName>
</protein>
<feature type="transmembrane region" description="Helical" evidence="1">
    <location>
        <begin position="104"/>
        <end position="124"/>
    </location>
</feature>
<dbReference type="Pfam" id="PF07331">
    <property type="entry name" value="TctB"/>
    <property type="match status" value="1"/>
</dbReference>
<feature type="transmembrane region" description="Helical" evidence="1">
    <location>
        <begin position="24"/>
        <end position="42"/>
    </location>
</feature>
<dbReference type="EMBL" id="LT630450">
    <property type="protein sequence ID" value="SFV72562.1"/>
    <property type="molecule type" value="Genomic_DNA"/>
</dbReference>
<evidence type="ECO:0000259" key="2">
    <source>
        <dbReference type="Pfam" id="PF07331"/>
    </source>
</evidence>
<dbReference type="Proteomes" id="UP000186323">
    <property type="component" value="Chromosome I"/>
</dbReference>
<gene>
    <name evidence="3" type="ORF">DESPIGER_0678</name>
</gene>
<reference evidence="4" key="1">
    <citation type="submission" date="2016-10" db="EMBL/GenBank/DDBJ databases">
        <authorList>
            <person name="Wegmann U."/>
        </authorList>
    </citation>
    <scope>NUCLEOTIDE SEQUENCE [LARGE SCALE GENOMIC DNA]</scope>
</reference>
<accession>A0A1K1LCY8</accession>
<keyword evidence="1" id="KW-1133">Transmembrane helix</keyword>
<evidence type="ECO:0000256" key="1">
    <source>
        <dbReference type="SAM" id="Phobius"/>
    </source>
</evidence>
<keyword evidence="1" id="KW-0812">Transmembrane</keyword>
<proteinExistence type="predicted"/>
<keyword evidence="4" id="KW-1185">Reference proteome</keyword>
<evidence type="ECO:0000313" key="3">
    <source>
        <dbReference type="EMBL" id="SFV72562.1"/>
    </source>
</evidence>
<feature type="domain" description="DUF1468" evidence="2">
    <location>
        <begin position="17"/>
        <end position="125"/>
    </location>
</feature>
<evidence type="ECO:0000313" key="4">
    <source>
        <dbReference type="Proteomes" id="UP000186323"/>
    </source>
</evidence>
<organism evidence="3 4">
    <name type="scientific">Desulfovibrio piger</name>
    <dbReference type="NCBI Taxonomy" id="901"/>
    <lineage>
        <taxon>Bacteria</taxon>
        <taxon>Pseudomonadati</taxon>
        <taxon>Thermodesulfobacteriota</taxon>
        <taxon>Desulfovibrionia</taxon>
        <taxon>Desulfovibrionales</taxon>
        <taxon>Desulfovibrionaceae</taxon>
        <taxon>Desulfovibrio</taxon>
    </lineage>
</organism>
<name>A0A1K1LCY8_9BACT</name>